<keyword evidence="3" id="KW-1185">Reference proteome</keyword>
<evidence type="ECO:0008006" key="4">
    <source>
        <dbReference type="Google" id="ProtNLM"/>
    </source>
</evidence>
<accession>A0ABR6WZL5</accession>
<gene>
    <name evidence="2" type="ORF">H8K52_02090</name>
</gene>
<dbReference type="RefSeq" id="WP_186920969.1">
    <property type="nucleotide sequence ID" value="NZ_JACOFW010000002.1"/>
</dbReference>
<dbReference type="SUPFAM" id="SSF48452">
    <property type="entry name" value="TPR-like"/>
    <property type="match status" value="1"/>
</dbReference>
<dbReference type="EMBL" id="JACOFW010000002">
    <property type="protein sequence ID" value="MBC3806133.1"/>
    <property type="molecule type" value="Genomic_DNA"/>
</dbReference>
<proteinExistence type="predicted"/>
<dbReference type="Proteomes" id="UP000648257">
    <property type="component" value="Unassembled WGS sequence"/>
</dbReference>
<dbReference type="Gene3D" id="1.25.40.10">
    <property type="entry name" value="Tetratricopeptide repeat domain"/>
    <property type="match status" value="1"/>
</dbReference>
<evidence type="ECO:0000313" key="2">
    <source>
        <dbReference type="EMBL" id="MBC3806133.1"/>
    </source>
</evidence>
<dbReference type="InterPro" id="IPR011990">
    <property type="entry name" value="TPR-like_helical_dom_sf"/>
</dbReference>
<evidence type="ECO:0000313" key="3">
    <source>
        <dbReference type="Proteomes" id="UP000648257"/>
    </source>
</evidence>
<evidence type="ECO:0000256" key="1">
    <source>
        <dbReference type="PROSITE-ProRule" id="PRU00339"/>
    </source>
</evidence>
<name>A0ABR6WZL5_9BURK</name>
<keyword evidence="1" id="KW-0802">TPR repeat</keyword>
<comment type="caution">
    <text evidence="2">The sequence shown here is derived from an EMBL/GenBank/DDBJ whole genome shotgun (WGS) entry which is preliminary data.</text>
</comment>
<feature type="repeat" description="TPR" evidence="1">
    <location>
        <begin position="145"/>
        <end position="178"/>
    </location>
</feature>
<organism evidence="2 3">
    <name type="scientific">Undibacterium seohonense</name>
    <dbReference type="NCBI Taxonomy" id="1344950"/>
    <lineage>
        <taxon>Bacteria</taxon>
        <taxon>Pseudomonadati</taxon>
        <taxon>Pseudomonadota</taxon>
        <taxon>Betaproteobacteria</taxon>
        <taxon>Burkholderiales</taxon>
        <taxon>Oxalobacteraceae</taxon>
        <taxon>Undibacterium</taxon>
    </lineage>
</organism>
<dbReference type="InterPro" id="IPR019734">
    <property type="entry name" value="TPR_rpt"/>
</dbReference>
<protein>
    <recommendedName>
        <fullName evidence="4">Tetratricopeptide repeat protein</fullName>
    </recommendedName>
</protein>
<reference evidence="2 3" key="1">
    <citation type="submission" date="2020-08" db="EMBL/GenBank/DDBJ databases">
        <title>Novel species isolated from subtropical streams in China.</title>
        <authorList>
            <person name="Lu H."/>
        </authorList>
    </citation>
    <scope>NUCLEOTIDE SEQUENCE [LARGE SCALE GENOMIC DNA]</scope>
    <source>
        <strain evidence="2 3">KACC 16656</strain>
    </source>
</reference>
<sequence length="226" mass="25695">MSEQQIPIASLDEKLSYFAERLKLFGNVIGGWPTNLESTSQKKEIRALWEKDFSHALTLYKEYPNEIDVKFVVADLARMGHNIDVPDAARKADLVLNEIFRIDQFNIKAMVCRASMYVSLAPQFFPDAERLFAKVIELTNPSVDPMIYQGLGFACLNQNKIEVAISNFETYLSLVPEDEKITQLLSQLKSGKRGEVVHVNGELSPASVIPDTVSNKPNEKPWWQFW</sequence>
<dbReference type="PROSITE" id="PS50005">
    <property type="entry name" value="TPR"/>
    <property type="match status" value="1"/>
</dbReference>